<dbReference type="OrthoDB" id="3218559at2759"/>
<accession>J0WXE9</accession>
<sequence>MRAVTVLALAAAAIAVPHDARQLQYNLYNDGTRGTLHNQADDFSADWEASAFMSRQGCSTTAQIKYCYAADLAADASKMLSTKDYPPWIQGGVGTNQRALLLGPNMFNMTKNVVTHKVRFHISTGYTAVPVGLDKSVTFVGLRNQQAWGLKALDVRARTFTGEQTSGTFLYVHTETLNGETAFPTSFPLADAIGKTIEVTYTLGVSGVTIDKDNAFVADVTAKFVDSGKQLFKVTVTKTLVPKGVINYARHRLIFGADRKASAGQKQLKVWFGDYTVDPLPILTPDRR</sequence>
<keyword evidence="1" id="KW-0732">Signal</keyword>
<proteinExistence type="predicted"/>
<name>J0WXE9_AURST</name>
<dbReference type="Proteomes" id="UP000006514">
    <property type="component" value="Unassembled WGS sequence"/>
</dbReference>
<keyword evidence="3" id="KW-1185">Reference proteome</keyword>
<feature type="signal peptide" evidence="1">
    <location>
        <begin position="1"/>
        <end position="15"/>
    </location>
</feature>
<evidence type="ECO:0000313" key="3">
    <source>
        <dbReference type="Proteomes" id="UP000006514"/>
    </source>
</evidence>
<gene>
    <name evidence="2" type="ORF">AURDEDRAFT_116109</name>
</gene>
<feature type="chain" id="PRO_5012249153" evidence="1">
    <location>
        <begin position="16"/>
        <end position="288"/>
    </location>
</feature>
<dbReference type="KEGG" id="adl:AURDEDRAFT_116109"/>
<organism evidence="2 3">
    <name type="scientific">Auricularia subglabra (strain TFB-10046 / SS5)</name>
    <name type="common">White-rot fungus</name>
    <name type="synonym">Auricularia delicata (strain TFB10046)</name>
    <dbReference type="NCBI Taxonomy" id="717982"/>
    <lineage>
        <taxon>Eukaryota</taxon>
        <taxon>Fungi</taxon>
        <taxon>Dikarya</taxon>
        <taxon>Basidiomycota</taxon>
        <taxon>Agaricomycotina</taxon>
        <taxon>Agaricomycetes</taxon>
        <taxon>Auriculariales</taxon>
        <taxon>Auriculariaceae</taxon>
        <taxon>Auricularia</taxon>
    </lineage>
</organism>
<dbReference type="EMBL" id="JH687812">
    <property type="protein sequence ID" value="EJD39580.1"/>
    <property type="molecule type" value="Genomic_DNA"/>
</dbReference>
<reference evidence="3" key="1">
    <citation type="journal article" date="2012" name="Science">
        <title>The Paleozoic origin of enzymatic lignin decomposition reconstructed from 31 fungal genomes.</title>
        <authorList>
            <person name="Floudas D."/>
            <person name="Binder M."/>
            <person name="Riley R."/>
            <person name="Barry K."/>
            <person name="Blanchette R.A."/>
            <person name="Henrissat B."/>
            <person name="Martinez A.T."/>
            <person name="Otillar R."/>
            <person name="Spatafora J.W."/>
            <person name="Yadav J.S."/>
            <person name="Aerts A."/>
            <person name="Benoit I."/>
            <person name="Boyd A."/>
            <person name="Carlson A."/>
            <person name="Copeland A."/>
            <person name="Coutinho P.M."/>
            <person name="de Vries R.P."/>
            <person name="Ferreira P."/>
            <person name="Findley K."/>
            <person name="Foster B."/>
            <person name="Gaskell J."/>
            <person name="Glotzer D."/>
            <person name="Gorecki P."/>
            <person name="Heitman J."/>
            <person name="Hesse C."/>
            <person name="Hori C."/>
            <person name="Igarashi K."/>
            <person name="Jurgens J.A."/>
            <person name="Kallen N."/>
            <person name="Kersten P."/>
            <person name="Kohler A."/>
            <person name="Kuees U."/>
            <person name="Kumar T.K.A."/>
            <person name="Kuo A."/>
            <person name="LaButti K."/>
            <person name="Larrondo L.F."/>
            <person name="Lindquist E."/>
            <person name="Ling A."/>
            <person name="Lombard V."/>
            <person name="Lucas S."/>
            <person name="Lundell T."/>
            <person name="Martin R."/>
            <person name="McLaughlin D.J."/>
            <person name="Morgenstern I."/>
            <person name="Morin E."/>
            <person name="Murat C."/>
            <person name="Nagy L.G."/>
            <person name="Nolan M."/>
            <person name="Ohm R.A."/>
            <person name="Patyshakuliyeva A."/>
            <person name="Rokas A."/>
            <person name="Ruiz-Duenas F.J."/>
            <person name="Sabat G."/>
            <person name="Salamov A."/>
            <person name="Samejima M."/>
            <person name="Schmutz J."/>
            <person name="Slot J.C."/>
            <person name="St John F."/>
            <person name="Stenlid J."/>
            <person name="Sun H."/>
            <person name="Sun S."/>
            <person name="Syed K."/>
            <person name="Tsang A."/>
            <person name="Wiebenga A."/>
            <person name="Young D."/>
            <person name="Pisabarro A."/>
            <person name="Eastwood D.C."/>
            <person name="Martin F."/>
            <person name="Cullen D."/>
            <person name="Grigoriev I.V."/>
            <person name="Hibbett D.S."/>
        </authorList>
    </citation>
    <scope>NUCLEOTIDE SEQUENCE [LARGE SCALE GENOMIC DNA]</scope>
    <source>
        <strain evidence="3">TFB10046</strain>
    </source>
</reference>
<protein>
    <submittedName>
        <fullName evidence="2">Uncharacterized protein</fullName>
    </submittedName>
</protein>
<evidence type="ECO:0000256" key="1">
    <source>
        <dbReference type="SAM" id="SignalP"/>
    </source>
</evidence>
<evidence type="ECO:0000313" key="2">
    <source>
        <dbReference type="EMBL" id="EJD39580.1"/>
    </source>
</evidence>
<dbReference type="AlphaFoldDB" id="J0WXE9"/>
<dbReference type="InParanoid" id="J0WXE9"/>